<protein>
    <submittedName>
        <fullName evidence="1">Uncharacterized protein</fullName>
    </submittedName>
</protein>
<comment type="caution">
    <text evidence="1">The sequence shown here is derived from an EMBL/GenBank/DDBJ whole genome shotgun (WGS) entry which is preliminary data.</text>
</comment>
<dbReference type="AlphaFoldDB" id="A0A0F8WGC9"/>
<reference evidence="1" key="1">
    <citation type="journal article" date="2015" name="Nature">
        <title>Complex archaea that bridge the gap between prokaryotes and eukaryotes.</title>
        <authorList>
            <person name="Spang A."/>
            <person name="Saw J.H."/>
            <person name="Jorgensen S.L."/>
            <person name="Zaremba-Niedzwiedzka K."/>
            <person name="Martijn J."/>
            <person name="Lind A.E."/>
            <person name="van Eijk R."/>
            <person name="Schleper C."/>
            <person name="Guy L."/>
            <person name="Ettema T.J."/>
        </authorList>
    </citation>
    <scope>NUCLEOTIDE SEQUENCE</scope>
</reference>
<name>A0A0F8WGC9_9ZZZZ</name>
<sequence length="83" mass="8670">MATEEVLISTDKAVKEIDSLTSAVDRSTGASEEHGETLLDTAKDMKFMGVSVNGLAKGLKGTIGMLKNSVKGLKIFKVALAAT</sequence>
<gene>
    <name evidence="1" type="ORF">LCGC14_3070360</name>
</gene>
<dbReference type="EMBL" id="LAZR01065289">
    <property type="protein sequence ID" value="KKK55857.1"/>
    <property type="molecule type" value="Genomic_DNA"/>
</dbReference>
<proteinExistence type="predicted"/>
<accession>A0A0F8WGC9</accession>
<organism evidence="1">
    <name type="scientific">marine sediment metagenome</name>
    <dbReference type="NCBI Taxonomy" id="412755"/>
    <lineage>
        <taxon>unclassified sequences</taxon>
        <taxon>metagenomes</taxon>
        <taxon>ecological metagenomes</taxon>
    </lineage>
</organism>
<feature type="non-terminal residue" evidence="1">
    <location>
        <position position="83"/>
    </location>
</feature>
<evidence type="ECO:0000313" key="1">
    <source>
        <dbReference type="EMBL" id="KKK55857.1"/>
    </source>
</evidence>